<protein>
    <submittedName>
        <fullName evidence="2">Uncharacterized protein</fullName>
    </submittedName>
</protein>
<proteinExistence type="predicted"/>
<organism evidence="2 3">
    <name type="scientific">Caerostris darwini</name>
    <dbReference type="NCBI Taxonomy" id="1538125"/>
    <lineage>
        <taxon>Eukaryota</taxon>
        <taxon>Metazoa</taxon>
        <taxon>Ecdysozoa</taxon>
        <taxon>Arthropoda</taxon>
        <taxon>Chelicerata</taxon>
        <taxon>Arachnida</taxon>
        <taxon>Araneae</taxon>
        <taxon>Araneomorphae</taxon>
        <taxon>Entelegynae</taxon>
        <taxon>Araneoidea</taxon>
        <taxon>Araneidae</taxon>
        <taxon>Caerostris</taxon>
    </lineage>
</organism>
<dbReference type="EMBL" id="BPLQ01000489">
    <property type="protein sequence ID" value="GIX71971.1"/>
    <property type="molecule type" value="Genomic_DNA"/>
</dbReference>
<accession>A0AAV4MHV0</accession>
<dbReference type="Proteomes" id="UP001054837">
    <property type="component" value="Unassembled WGS sequence"/>
</dbReference>
<evidence type="ECO:0000256" key="1">
    <source>
        <dbReference type="SAM" id="MobiDB-lite"/>
    </source>
</evidence>
<comment type="caution">
    <text evidence="2">The sequence shown here is derived from an EMBL/GenBank/DDBJ whole genome shotgun (WGS) entry which is preliminary data.</text>
</comment>
<reference evidence="2 3" key="1">
    <citation type="submission" date="2021-06" db="EMBL/GenBank/DDBJ databases">
        <title>Caerostris darwini draft genome.</title>
        <authorList>
            <person name="Kono N."/>
            <person name="Arakawa K."/>
        </authorList>
    </citation>
    <scope>NUCLEOTIDE SEQUENCE [LARGE SCALE GENOMIC DNA]</scope>
</reference>
<dbReference type="AlphaFoldDB" id="A0AAV4MHV0"/>
<evidence type="ECO:0000313" key="3">
    <source>
        <dbReference type="Proteomes" id="UP001054837"/>
    </source>
</evidence>
<sequence>MMSIAHRLFDPFGVASPVMLYSKVSHNTFKGSYNSKILAAVLGVRLAKSITNAFEWRSIKRYFWSDSTTVLTWITKDDNWIYPLEVDSSKDFSNPFTDLEEQRRGDNVPNPSDLRDISKGKLSLDQMKDIGVPNISRTYRHIKIAEKLNL</sequence>
<keyword evidence="3" id="KW-1185">Reference proteome</keyword>
<gene>
    <name evidence="2" type="ORF">CDAR_439531</name>
</gene>
<evidence type="ECO:0000313" key="2">
    <source>
        <dbReference type="EMBL" id="GIX71971.1"/>
    </source>
</evidence>
<feature type="region of interest" description="Disordered" evidence="1">
    <location>
        <begin position="93"/>
        <end position="116"/>
    </location>
</feature>
<name>A0AAV4MHV0_9ARAC</name>